<evidence type="ECO:0000256" key="1">
    <source>
        <dbReference type="SAM" id="MobiDB-lite"/>
    </source>
</evidence>
<evidence type="ECO:0000313" key="2">
    <source>
        <dbReference type="EMBL" id="KAG8461432.1"/>
    </source>
</evidence>
<organism evidence="2 3">
    <name type="scientific">Diacronema lutheri</name>
    <name type="common">Unicellular marine alga</name>
    <name type="synonym">Monochrysis lutheri</name>
    <dbReference type="NCBI Taxonomy" id="2081491"/>
    <lineage>
        <taxon>Eukaryota</taxon>
        <taxon>Haptista</taxon>
        <taxon>Haptophyta</taxon>
        <taxon>Pavlovophyceae</taxon>
        <taxon>Pavlovales</taxon>
        <taxon>Pavlovaceae</taxon>
        <taxon>Diacronema</taxon>
    </lineage>
</organism>
<dbReference type="Proteomes" id="UP000751190">
    <property type="component" value="Unassembled WGS sequence"/>
</dbReference>
<reference evidence="2" key="1">
    <citation type="submission" date="2021-05" db="EMBL/GenBank/DDBJ databases">
        <title>The genome of the haptophyte Pavlova lutheri (Diacronema luteri, Pavlovales) - a model for lipid biosynthesis in eukaryotic algae.</title>
        <authorList>
            <person name="Hulatt C.J."/>
            <person name="Posewitz M.C."/>
        </authorList>
    </citation>
    <scope>NUCLEOTIDE SEQUENCE</scope>
    <source>
        <strain evidence="2">NIVA-4/92</strain>
    </source>
</reference>
<feature type="compositionally biased region" description="Acidic residues" evidence="1">
    <location>
        <begin position="16"/>
        <end position="33"/>
    </location>
</feature>
<accession>A0A8J5XI26</accession>
<keyword evidence="3" id="KW-1185">Reference proteome</keyword>
<proteinExistence type="predicted"/>
<gene>
    <name evidence="2" type="ORF">KFE25_010619</name>
</gene>
<dbReference type="EMBL" id="JAGTXO010000026">
    <property type="protein sequence ID" value="KAG8461432.1"/>
    <property type="molecule type" value="Genomic_DNA"/>
</dbReference>
<name>A0A8J5XI26_DIALT</name>
<comment type="caution">
    <text evidence="2">The sequence shown here is derived from an EMBL/GenBank/DDBJ whole genome shotgun (WGS) entry which is preliminary data.</text>
</comment>
<feature type="region of interest" description="Disordered" evidence="1">
    <location>
        <begin position="15"/>
        <end position="75"/>
    </location>
</feature>
<evidence type="ECO:0000313" key="3">
    <source>
        <dbReference type="Proteomes" id="UP000751190"/>
    </source>
</evidence>
<sequence>MASKVRALRALRALGDEEDLAASDDDDEEEEVTDAARAKARALYGPPPGGSDSDSESASASGSEGSGVDGREGDDWERFFELSTTKKGGTRYTCKLLGKAFTSPDAARDYVGGKVHRRAVAEAREKLLTYNERQERDAKAAAIKARREHKRLAKARAKVVAKRKATDLSAEQIGIRKARFALKKQRRLERKAAFGSALEGQASPKS</sequence>
<protein>
    <submittedName>
        <fullName evidence="2">Uncharacterized protein</fullName>
    </submittedName>
</protein>
<dbReference type="AlphaFoldDB" id="A0A8J5XI26"/>
<feature type="compositionally biased region" description="Low complexity" evidence="1">
    <location>
        <begin position="50"/>
        <end position="63"/>
    </location>
</feature>